<name>A0A7C9VYQ0_9PSEU</name>
<accession>A0A7C9VYQ0</accession>
<dbReference type="RefSeq" id="WP_166049709.1">
    <property type="nucleotide sequence ID" value="NZ_JAAMPJ010000007.1"/>
</dbReference>
<evidence type="ECO:0000313" key="2">
    <source>
        <dbReference type="Proteomes" id="UP000481360"/>
    </source>
</evidence>
<organism evidence="1 2">
    <name type="scientific">Lentzea alba</name>
    <dbReference type="NCBI Taxonomy" id="2714351"/>
    <lineage>
        <taxon>Bacteria</taxon>
        <taxon>Bacillati</taxon>
        <taxon>Actinomycetota</taxon>
        <taxon>Actinomycetes</taxon>
        <taxon>Pseudonocardiales</taxon>
        <taxon>Pseudonocardiaceae</taxon>
        <taxon>Lentzea</taxon>
    </lineage>
</organism>
<evidence type="ECO:0008006" key="3">
    <source>
        <dbReference type="Google" id="ProtNLM"/>
    </source>
</evidence>
<sequence>MSVMILLASGGIAAADAAPPAKVLSNFENYWGVSLNRDCGFSQALPNAPGQSVWLFCDTAWTDFNGEHFIGGSTAAVGPYVPGQVPTDLDELPTPPAAPRPHPHYGGPAPFLPTPTGLLNPAGQPCTADGTQYPASWLTGVTARQGMLLITYGDVCVTRTATPFLVQRFGIAEYDPAANAIRAQTTVISRPGEQLRAAEILGSPIISGGYLYLYGSECTATAWGVCASGSTYTARVAANAASWRSVNEYRWYTDGGMSRDPADATNVMPAAPLALSVHEFTGHGLNAIVQKDLAGGFEVWRAPGPAGPWTRAGGGKVGCSGGSGLDLCRALTGHPELSTDSQLMISYFNPGSAHVEVAAFPW</sequence>
<evidence type="ECO:0000313" key="1">
    <source>
        <dbReference type="EMBL" id="NGY62341.1"/>
    </source>
</evidence>
<dbReference type="AlphaFoldDB" id="A0A7C9VYQ0"/>
<dbReference type="Proteomes" id="UP000481360">
    <property type="component" value="Unassembled WGS sequence"/>
</dbReference>
<proteinExistence type="predicted"/>
<dbReference type="EMBL" id="JAAMPJ010000007">
    <property type="protein sequence ID" value="NGY62341.1"/>
    <property type="molecule type" value="Genomic_DNA"/>
</dbReference>
<reference evidence="1 2" key="1">
    <citation type="submission" date="2020-03" db="EMBL/GenBank/DDBJ databases">
        <title>Isolation and identification of active actinomycetes.</title>
        <authorList>
            <person name="Sun X."/>
        </authorList>
    </citation>
    <scope>NUCLEOTIDE SEQUENCE [LARGE SCALE GENOMIC DNA]</scope>
    <source>
        <strain evidence="1 2">NEAU-D13</strain>
    </source>
</reference>
<keyword evidence="2" id="KW-1185">Reference proteome</keyword>
<protein>
    <recommendedName>
        <fullName evidence="3">DUF4185 domain-containing protein</fullName>
    </recommendedName>
</protein>
<comment type="caution">
    <text evidence="1">The sequence shown here is derived from an EMBL/GenBank/DDBJ whole genome shotgun (WGS) entry which is preliminary data.</text>
</comment>
<gene>
    <name evidence="1" type="ORF">G7043_25795</name>
</gene>